<dbReference type="RefSeq" id="WP_073298029.1">
    <property type="nucleotide sequence ID" value="NZ_FQUF01000018.1"/>
</dbReference>
<dbReference type="STRING" id="1121025.SAMN02745249_01326"/>
<dbReference type="EMBL" id="FQUF01000018">
    <property type="protein sequence ID" value="SHE87085.1"/>
    <property type="molecule type" value="Genomic_DNA"/>
</dbReference>
<dbReference type="OrthoDB" id="92877at2"/>
<accession>A0A1M4X0W1</accession>
<reference evidence="1 2" key="1">
    <citation type="submission" date="2016-11" db="EMBL/GenBank/DDBJ databases">
        <authorList>
            <person name="Jaros S."/>
            <person name="Januszkiewicz K."/>
            <person name="Wedrychowicz H."/>
        </authorList>
    </citation>
    <scope>NUCLEOTIDE SEQUENCE [LARGE SCALE GENOMIC DNA]</scope>
    <source>
        <strain evidence="1 2">DSM 15692</strain>
    </source>
</reference>
<protein>
    <submittedName>
        <fullName evidence="1">Uncharacterized protein</fullName>
    </submittedName>
</protein>
<organism evidence="1 2">
    <name type="scientific">Atopostipes suicloacalis DSM 15692</name>
    <dbReference type="NCBI Taxonomy" id="1121025"/>
    <lineage>
        <taxon>Bacteria</taxon>
        <taxon>Bacillati</taxon>
        <taxon>Bacillota</taxon>
        <taxon>Bacilli</taxon>
        <taxon>Lactobacillales</taxon>
        <taxon>Carnobacteriaceae</taxon>
        <taxon>Atopostipes</taxon>
    </lineage>
</organism>
<keyword evidence="2" id="KW-1185">Reference proteome</keyword>
<evidence type="ECO:0000313" key="1">
    <source>
        <dbReference type="EMBL" id="SHE87085.1"/>
    </source>
</evidence>
<proteinExistence type="predicted"/>
<gene>
    <name evidence="1" type="ORF">SAMN02745249_01326</name>
</gene>
<dbReference type="Proteomes" id="UP000184128">
    <property type="component" value="Unassembled WGS sequence"/>
</dbReference>
<sequence>MYLNEKEKELIILHKLTDDKVARHTIFLEEGKLVKSYNHGCNREKTLQKYRTTMIDLFESEEKVILFIDKIVEKYKCTFEISL</sequence>
<dbReference type="AlphaFoldDB" id="A0A1M4X0W1"/>
<evidence type="ECO:0000313" key="2">
    <source>
        <dbReference type="Proteomes" id="UP000184128"/>
    </source>
</evidence>
<name>A0A1M4X0W1_9LACT</name>